<dbReference type="Pfam" id="PF03476">
    <property type="entry name" value="MOSC_N"/>
    <property type="match status" value="1"/>
</dbReference>
<sequence length="246" mass="27242">MITLRHLLRYPLKSHGREAVDKVELTAGAAMPWDRVWAVAHDASHADGSEWAACVNFSRVSKAPQLMAITATFDAETEALTLAHPLLSDLTFHPDTDAARFIDWVMPLVPQDRALPDRILRLDGRGFTDSDFASVTLCNLASHRAVERQIGHEMSIHRWRGNIWVDGAEPWAEFDWIGRDLRLGGAVLRGVERTDRCLATTANPDNGLRDADTLGALDHWGHNDFSIRAAVIESGPVAVGDRLEVI</sequence>
<dbReference type="EMBL" id="VANS01000008">
    <property type="protein sequence ID" value="TMM49426.1"/>
    <property type="molecule type" value="Genomic_DNA"/>
</dbReference>
<dbReference type="RefSeq" id="WP_138663690.1">
    <property type="nucleotide sequence ID" value="NZ_VANS01000008.1"/>
</dbReference>
<evidence type="ECO:0000313" key="3">
    <source>
        <dbReference type="Proteomes" id="UP000309550"/>
    </source>
</evidence>
<dbReference type="PROSITE" id="PS51340">
    <property type="entry name" value="MOSC"/>
    <property type="match status" value="1"/>
</dbReference>
<dbReference type="GO" id="GO:0003824">
    <property type="term" value="F:catalytic activity"/>
    <property type="evidence" value="ECO:0007669"/>
    <property type="project" value="InterPro"/>
</dbReference>
<dbReference type="InterPro" id="IPR005303">
    <property type="entry name" value="MOCOS_middle"/>
</dbReference>
<evidence type="ECO:0000313" key="2">
    <source>
        <dbReference type="EMBL" id="TMM49426.1"/>
    </source>
</evidence>
<gene>
    <name evidence="2" type="ORF">FDT80_17820</name>
</gene>
<name>A0A5S3P7X6_9RHOB</name>
<dbReference type="GO" id="GO:0030170">
    <property type="term" value="F:pyridoxal phosphate binding"/>
    <property type="evidence" value="ECO:0007669"/>
    <property type="project" value="InterPro"/>
</dbReference>
<dbReference type="AlphaFoldDB" id="A0A5S3P7X6"/>
<dbReference type="Proteomes" id="UP000309550">
    <property type="component" value="Unassembled WGS sequence"/>
</dbReference>
<proteinExistence type="predicted"/>
<accession>A0A5S3P7X6</accession>
<protein>
    <submittedName>
        <fullName evidence="2">MOSC domain-containing protein</fullName>
    </submittedName>
</protein>
<evidence type="ECO:0000259" key="1">
    <source>
        <dbReference type="PROSITE" id="PS51340"/>
    </source>
</evidence>
<dbReference type="Pfam" id="PF03473">
    <property type="entry name" value="MOSC"/>
    <property type="match status" value="1"/>
</dbReference>
<organism evidence="2 3">
    <name type="scientific">Sulfitobacter sabulilitoris</name>
    <dbReference type="NCBI Taxonomy" id="2562655"/>
    <lineage>
        <taxon>Bacteria</taxon>
        <taxon>Pseudomonadati</taxon>
        <taxon>Pseudomonadota</taxon>
        <taxon>Alphaproteobacteria</taxon>
        <taxon>Rhodobacterales</taxon>
        <taxon>Roseobacteraceae</taxon>
        <taxon>Sulfitobacter</taxon>
    </lineage>
</organism>
<dbReference type="SUPFAM" id="SSF50800">
    <property type="entry name" value="PK beta-barrel domain-like"/>
    <property type="match status" value="1"/>
</dbReference>
<comment type="caution">
    <text evidence="2">The sequence shown here is derived from an EMBL/GenBank/DDBJ whole genome shotgun (WGS) entry which is preliminary data.</text>
</comment>
<keyword evidence="3" id="KW-1185">Reference proteome</keyword>
<dbReference type="InterPro" id="IPR005302">
    <property type="entry name" value="MoCF_Sase_C"/>
</dbReference>
<dbReference type="GO" id="GO:0030151">
    <property type="term" value="F:molybdenum ion binding"/>
    <property type="evidence" value="ECO:0007669"/>
    <property type="project" value="InterPro"/>
</dbReference>
<dbReference type="InterPro" id="IPR011037">
    <property type="entry name" value="Pyrv_Knase-like_insert_dom_sf"/>
</dbReference>
<dbReference type="OrthoDB" id="581532at2"/>
<feature type="domain" description="MOSC" evidence="1">
    <location>
        <begin position="109"/>
        <end position="246"/>
    </location>
</feature>
<reference evidence="2 3" key="1">
    <citation type="submission" date="2019-05" db="EMBL/GenBank/DDBJ databases">
        <title>Sulfitobacter sabulilitoris sp. nov., isolated from a marine sand.</title>
        <authorList>
            <person name="Yoon J.-H."/>
        </authorList>
    </citation>
    <scope>NUCLEOTIDE SEQUENCE [LARGE SCALE GENOMIC DNA]</scope>
    <source>
        <strain evidence="2 3">HSMS-29</strain>
    </source>
</reference>